<dbReference type="Gene3D" id="3.40.50.720">
    <property type="entry name" value="NAD(P)-binding Rossmann-like Domain"/>
    <property type="match status" value="1"/>
</dbReference>
<dbReference type="Gene3D" id="3.90.180.10">
    <property type="entry name" value="Medium-chain alcohol dehydrogenases, catalytic domain"/>
    <property type="match status" value="1"/>
</dbReference>
<keyword evidence="2" id="KW-0560">Oxidoreductase</keyword>
<keyword evidence="1" id="KW-0521">NADP</keyword>
<dbReference type="PANTHER" id="PTHR48106">
    <property type="entry name" value="QUINONE OXIDOREDUCTASE PIG3-RELATED"/>
    <property type="match status" value="1"/>
</dbReference>
<feature type="domain" description="Enoyl reductase (ER)" evidence="3">
    <location>
        <begin position="11"/>
        <end position="323"/>
    </location>
</feature>
<organism evidence="4 5">
    <name type="scientific">Microbacterium endophyticum</name>
    <dbReference type="NCBI Taxonomy" id="1526412"/>
    <lineage>
        <taxon>Bacteria</taxon>
        <taxon>Bacillati</taxon>
        <taxon>Actinomycetota</taxon>
        <taxon>Actinomycetes</taxon>
        <taxon>Micrococcales</taxon>
        <taxon>Microbacteriaceae</taxon>
        <taxon>Microbacterium</taxon>
    </lineage>
</organism>
<dbReference type="CDD" id="cd08292">
    <property type="entry name" value="ETR_like_2"/>
    <property type="match status" value="1"/>
</dbReference>
<dbReference type="EMBL" id="JACHWQ010000002">
    <property type="protein sequence ID" value="MBB2975579.1"/>
    <property type="molecule type" value="Genomic_DNA"/>
</dbReference>
<accession>A0A7W4YMK6</accession>
<evidence type="ECO:0000256" key="2">
    <source>
        <dbReference type="ARBA" id="ARBA00023002"/>
    </source>
</evidence>
<gene>
    <name evidence="4" type="ORF">FHX49_001145</name>
</gene>
<evidence type="ECO:0000313" key="5">
    <source>
        <dbReference type="Proteomes" id="UP000529310"/>
    </source>
</evidence>
<dbReference type="InterPro" id="IPR013149">
    <property type="entry name" value="ADH-like_C"/>
</dbReference>
<evidence type="ECO:0000313" key="4">
    <source>
        <dbReference type="EMBL" id="MBB2975579.1"/>
    </source>
</evidence>
<dbReference type="GO" id="GO:0070402">
    <property type="term" value="F:NADPH binding"/>
    <property type="evidence" value="ECO:0007669"/>
    <property type="project" value="TreeGrafter"/>
</dbReference>
<dbReference type="Proteomes" id="UP000529310">
    <property type="component" value="Unassembled WGS sequence"/>
</dbReference>
<dbReference type="InterPro" id="IPR011032">
    <property type="entry name" value="GroES-like_sf"/>
</dbReference>
<comment type="caution">
    <text evidence="4">The sequence shown here is derived from an EMBL/GenBank/DDBJ whole genome shotgun (WGS) entry which is preliminary data.</text>
</comment>
<evidence type="ECO:0000256" key="1">
    <source>
        <dbReference type="ARBA" id="ARBA00022857"/>
    </source>
</evidence>
<evidence type="ECO:0000259" key="3">
    <source>
        <dbReference type="SMART" id="SM00829"/>
    </source>
</evidence>
<dbReference type="InterPro" id="IPR020843">
    <property type="entry name" value="ER"/>
</dbReference>
<reference evidence="4 5" key="1">
    <citation type="submission" date="2020-08" db="EMBL/GenBank/DDBJ databases">
        <title>Sequencing the genomes of 1000 actinobacteria strains.</title>
        <authorList>
            <person name="Klenk H.-P."/>
        </authorList>
    </citation>
    <scope>NUCLEOTIDE SEQUENCE [LARGE SCALE GENOMIC DNA]</scope>
    <source>
        <strain evidence="4 5">DSM 27099</strain>
    </source>
</reference>
<dbReference type="AlphaFoldDB" id="A0A7W4YMK6"/>
<dbReference type="InterPro" id="IPR036291">
    <property type="entry name" value="NAD(P)-bd_dom_sf"/>
</dbReference>
<proteinExistence type="predicted"/>
<dbReference type="PANTHER" id="PTHR48106:SF2">
    <property type="entry name" value="ZN2+-BINDING DEHYDROGENASE"/>
    <property type="match status" value="1"/>
</dbReference>
<protein>
    <submittedName>
        <fullName evidence="4">NADPH:quinone reductase-like Zn-dependent oxidoreductase</fullName>
    </submittedName>
</protein>
<dbReference type="SUPFAM" id="SSF50129">
    <property type="entry name" value="GroES-like"/>
    <property type="match status" value="1"/>
</dbReference>
<dbReference type="Pfam" id="PF00107">
    <property type="entry name" value="ADH_zinc_N"/>
    <property type="match status" value="1"/>
</dbReference>
<dbReference type="SUPFAM" id="SSF51735">
    <property type="entry name" value="NAD(P)-binding Rossmann-fold domains"/>
    <property type="match status" value="1"/>
</dbReference>
<dbReference type="GO" id="GO:0016651">
    <property type="term" value="F:oxidoreductase activity, acting on NAD(P)H"/>
    <property type="evidence" value="ECO:0007669"/>
    <property type="project" value="TreeGrafter"/>
</dbReference>
<dbReference type="InterPro" id="IPR013154">
    <property type="entry name" value="ADH-like_N"/>
</dbReference>
<keyword evidence="5" id="KW-1185">Reference proteome</keyword>
<sequence length="325" mass="33986">MRAVIHHEFGEPSDVLTVEDVATPEPSVGEVRVRTLMSPVHNHDLWTIRGTYGFKPELPARAGTEAVGVIDALGEGVDHLTVGQRVATGGTFGVWAEYFIAKAAGLIPVDDAAPDEVASQLVSMPFSALALLDWLDLSEGDWIIQTAANGAVGRLLAQLAPTRGVKVVGLVRRDAGVAELAAQGIDGVVSTESEGWEDRVAEITGGAKIVVGIDSVGGDASNDVVSQLGEDGTLIVFGAMGAPTMTISSGSIIFKNITVKGFWGSRVMGSLDPKRRGELFTELLTRVGDGTISLPTEAVYSLDQVRDAAAANFVAGRAGKVMLKP</sequence>
<dbReference type="Pfam" id="PF08240">
    <property type="entry name" value="ADH_N"/>
    <property type="match status" value="1"/>
</dbReference>
<dbReference type="RefSeq" id="WP_165139470.1">
    <property type="nucleotide sequence ID" value="NZ_CP049255.1"/>
</dbReference>
<name>A0A7W4YMK6_9MICO</name>
<dbReference type="SMART" id="SM00829">
    <property type="entry name" value="PKS_ER"/>
    <property type="match status" value="1"/>
</dbReference>